<dbReference type="Proteomes" id="UP000545507">
    <property type="component" value="Unassembled WGS sequence"/>
</dbReference>
<organism evidence="1 2">
    <name type="scientific">Hydrogenophaga aromaticivorans</name>
    <dbReference type="NCBI Taxonomy" id="2610898"/>
    <lineage>
        <taxon>Bacteria</taxon>
        <taxon>Pseudomonadati</taxon>
        <taxon>Pseudomonadota</taxon>
        <taxon>Betaproteobacteria</taxon>
        <taxon>Burkholderiales</taxon>
        <taxon>Comamonadaceae</taxon>
        <taxon>Hydrogenophaga</taxon>
    </lineage>
</organism>
<dbReference type="SUPFAM" id="SSF51197">
    <property type="entry name" value="Clavaminate synthase-like"/>
    <property type="match status" value="1"/>
</dbReference>
<dbReference type="EMBL" id="VYGV01000006">
    <property type="protein sequence ID" value="NWF44788.1"/>
    <property type="molecule type" value="Genomic_DNA"/>
</dbReference>
<comment type="caution">
    <text evidence="1">The sequence shown here is derived from an EMBL/GenBank/DDBJ whole genome shotgun (WGS) entry which is preliminary data.</text>
</comment>
<dbReference type="Pfam" id="PF05721">
    <property type="entry name" value="PhyH"/>
    <property type="match status" value="1"/>
</dbReference>
<reference evidence="1 2" key="1">
    <citation type="submission" date="2019-09" db="EMBL/GenBank/DDBJ databases">
        <title>Hydrogenophaga aromatica sp. nov., isolated from a para-xylene-degrading enrichment culture.</title>
        <authorList>
            <person name="Tancsics A."/>
            <person name="Banerjee S."/>
        </authorList>
    </citation>
    <scope>NUCLEOTIDE SEQUENCE [LARGE SCALE GENOMIC DNA]</scope>
    <source>
        <strain evidence="1 2">D2P1</strain>
    </source>
</reference>
<protein>
    <submittedName>
        <fullName evidence="1">Phytanoyl-CoA dioxygenase</fullName>
    </submittedName>
</protein>
<keyword evidence="2" id="KW-1185">Reference proteome</keyword>
<sequence>MPRQHPIAADAVQAYARDGAVVLRGVLNAEELRKLEAGIEHNLAHLSPLALVASEPDDPGRFVEDFCTWQNNPAYQQILCDGALPHIAAQLMQSRAVRLYHDHLLVKEAGTRQPTPWHQDQPYYNVGGAQNVSFWIPVDPVPLASTLRFVAGSHTGTWYMPRTFRDQQARWFPDGTLAELPPIDAEPDRYKRLAWALEPGDCVAFHMLSLHASSGTGPGSRRRVFSARYLGDDAVHAPRPWRTSPPFPGLEERLPEGAPMDAPNFPLVWPVS</sequence>
<dbReference type="GO" id="GO:0016706">
    <property type="term" value="F:2-oxoglutarate-dependent dioxygenase activity"/>
    <property type="evidence" value="ECO:0007669"/>
    <property type="project" value="UniProtKB-ARBA"/>
</dbReference>
<name>A0A7Y8KX94_9BURK</name>
<evidence type="ECO:0000313" key="2">
    <source>
        <dbReference type="Proteomes" id="UP000545507"/>
    </source>
</evidence>
<proteinExistence type="predicted"/>
<dbReference type="InterPro" id="IPR008775">
    <property type="entry name" value="Phytyl_CoA_dOase-like"/>
</dbReference>
<evidence type="ECO:0000313" key="1">
    <source>
        <dbReference type="EMBL" id="NWF44788.1"/>
    </source>
</evidence>
<dbReference type="PANTHER" id="PTHR20883:SF49">
    <property type="entry name" value="PHYTANOYL-COA DIOXYGENASE"/>
    <property type="match status" value="1"/>
</dbReference>
<dbReference type="PANTHER" id="PTHR20883">
    <property type="entry name" value="PHYTANOYL-COA DIOXYGENASE DOMAIN CONTAINING 1"/>
    <property type="match status" value="1"/>
</dbReference>
<dbReference type="AlphaFoldDB" id="A0A7Y8KX94"/>
<accession>A0A7Y8KX94</accession>
<dbReference type="GO" id="GO:0005506">
    <property type="term" value="F:iron ion binding"/>
    <property type="evidence" value="ECO:0007669"/>
    <property type="project" value="UniProtKB-ARBA"/>
</dbReference>
<dbReference type="Gene3D" id="2.60.120.620">
    <property type="entry name" value="q2cbj1_9rhob like domain"/>
    <property type="match status" value="1"/>
</dbReference>
<dbReference type="RefSeq" id="WP_177134277.1">
    <property type="nucleotide sequence ID" value="NZ_VYGV01000006.1"/>
</dbReference>
<keyword evidence="1" id="KW-0560">Oxidoreductase</keyword>
<keyword evidence="1" id="KW-0223">Dioxygenase</keyword>
<gene>
    <name evidence="1" type="ORF">F3K02_05905</name>
</gene>